<dbReference type="OrthoDB" id="552788at2759"/>
<dbReference type="PANTHER" id="PTHR13561:SF20">
    <property type="entry name" value="DNA TOPOISOMERASE 2-BINDING PROTEIN 1"/>
    <property type="match status" value="1"/>
</dbReference>
<feature type="region of interest" description="Disordered" evidence="2">
    <location>
        <begin position="1112"/>
        <end position="1146"/>
    </location>
</feature>
<accession>A0A250X6P5</accession>
<dbReference type="STRING" id="1157962.A0A250X6P5"/>
<evidence type="ECO:0000256" key="2">
    <source>
        <dbReference type="SAM" id="MobiDB-lite"/>
    </source>
</evidence>
<feature type="region of interest" description="Disordered" evidence="2">
    <location>
        <begin position="214"/>
        <end position="234"/>
    </location>
</feature>
<evidence type="ECO:0000259" key="3">
    <source>
        <dbReference type="PROSITE" id="PS50172"/>
    </source>
</evidence>
<protein>
    <recommendedName>
        <fullName evidence="3">BRCT domain-containing protein</fullName>
    </recommendedName>
</protein>
<feature type="compositionally biased region" description="Basic and acidic residues" evidence="2">
    <location>
        <begin position="1120"/>
        <end position="1135"/>
    </location>
</feature>
<proteinExistence type="predicted"/>
<dbReference type="SMART" id="SM00292">
    <property type="entry name" value="BRCT"/>
    <property type="match status" value="1"/>
</dbReference>
<dbReference type="Proteomes" id="UP000232323">
    <property type="component" value="Unassembled WGS sequence"/>
</dbReference>
<organism evidence="4 5">
    <name type="scientific">Chlamydomonas eustigma</name>
    <dbReference type="NCBI Taxonomy" id="1157962"/>
    <lineage>
        <taxon>Eukaryota</taxon>
        <taxon>Viridiplantae</taxon>
        <taxon>Chlorophyta</taxon>
        <taxon>core chlorophytes</taxon>
        <taxon>Chlorophyceae</taxon>
        <taxon>CS clade</taxon>
        <taxon>Chlamydomonadales</taxon>
        <taxon>Chlamydomonadaceae</taxon>
        <taxon>Chlamydomonas</taxon>
    </lineage>
</organism>
<feature type="compositionally biased region" description="Acidic residues" evidence="2">
    <location>
        <begin position="864"/>
        <end position="880"/>
    </location>
</feature>
<evidence type="ECO:0000313" key="4">
    <source>
        <dbReference type="EMBL" id="GAX78716.1"/>
    </source>
</evidence>
<dbReference type="GO" id="GO:0033314">
    <property type="term" value="P:mitotic DNA replication checkpoint signaling"/>
    <property type="evidence" value="ECO:0007669"/>
    <property type="project" value="TreeGrafter"/>
</dbReference>
<dbReference type="Pfam" id="PF12738">
    <property type="entry name" value="PTCB-BRCT"/>
    <property type="match status" value="1"/>
</dbReference>
<feature type="region of interest" description="Disordered" evidence="2">
    <location>
        <begin position="862"/>
        <end position="904"/>
    </location>
</feature>
<keyword evidence="5" id="KW-1185">Reference proteome</keyword>
<keyword evidence="1" id="KW-0677">Repeat</keyword>
<dbReference type="GO" id="GO:0006270">
    <property type="term" value="P:DNA replication initiation"/>
    <property type="evidence" value="ECO:0007669"/>
    <property type="project" value="TreeGrafter"/>
</dbReference>
<sequence length="1369" mass="146793">MQTIPGMEKVVVTGTGFNITERAFLQNVTLQLGAGYLPDLVHRSTNSRLYTTHLVCKSMLDAFGTQKYMRALEWGLPIVTQQWVLDCLATGNILDVEPYKTDNLQDSQDILRKGRDSQNQMAVPLVSESAAGDFTDKRMSSQANSQPHAPQAMIGTKQPHLPRQQLLFVAHDPAACPGSSNSATHFSSSSQISLNCMLTQQHASLDHPTQSMRDREQQELRGAQQNFPTSKEYPEPSDFSFQKLLLQAPKQLFLGSSPCSSSSAATPDCPFRLPGTSAAAWQSLSVLPPTHHTMTTTKNSGICASVIGGAIPISGARQQDAHDYPQHCTVSVSPLPPGCEISMSPLNYNEGSHIQDEATVCIHGNKYWINSVVPGGQSGLMITEPGHDVADEDQDDIIIPGTQLPDDDFEDATSPQSLLMYLRSKMSLEGPTISCYGSSNHVMHEEVSPPDGCTGSPMAISPLPAASHKREMLHHHGQQVDAVMTDFTDTAFPSSQPASSDDDKEVDGVQPAFHQPGGIIDDQQQMHKNPEVPLVAEGVYISTAGSAPDDNNRMTYSTTKAPHPSGPSVLYSGFLGDLTVVRMGVVSTPPPIMSLQRPSLLLEENSLRTFMDHLNAGSSGTASASAAEADYDLELPSSENSFVSASALFATSTSRANISAQTSSSAHASAPPPPSHVPPPHNVSLPHVSIKPEPGLEHAHEARPTHLRFHSGTISTTSYSLSATSHATTAVTNKSRNTASSHRQPLGPCTQNLISKAGNIACIQSTRSSLPHHQPQAALPATSASAYPLVKIKPDPDAASVSDVAVVGASVPIRPQHKQLDQLLPGSRAVSAAVAPSPRVKLLAAASRLEDAEADARTAALERELEDDISTTDDDTDDQSGLDRQSHHHHHHHQSYPLHSATDRAKAAAVQSISSLTYQMKPLCLSTTATATTAATTATATTASNAVAERAGVRQDEAITTSTTAASRRILGNLVSSAKSSESSAEELRIRRQSVMNQEPSFYCHRSDESGVIMRSSVMTGSDNYAEGTTSSRILAAGTSASVGTTSSRRLAAGTSASVAAMVIKAEEPEVPTHPQPLGCDISSTAVPQAHKAPMPRSTHHSTGDEGLSAISAKAKSSRAKSDQREDCTSHHVRDQGGTNQSKGSPVAGLVHQLNQVTEEIVMQGSNLLQEVQSVEVLKELARPPRSNTAKDWHSLASHKGLAFAEQVKVRGIVVSCKERSKRATYPMVLVHRSIGRDLKLCSSDSFGSQATVVVAEPFAMYLKDGEWWLEFSRLLSSQDVLKRATLESSVRDASLPVDLIPGHELLKVLQREHCRLACVCGETAITRTKKLPSKLSQLKEMTVYQRYVWDAETMHVLTDAPVSEFLAD</sequence>
<reference evidence="4 5" key="1">
    <citation type="submission" date="2017-08" db="EMBL/GenBank/DDBJ databases">
        <title>Acidophilic green algal genome provides insights into adaptation to an acidic environment.</title>
        <authorList>
            <person name="Hirooka S."/>
            <person name="Hirose Y."/>
            <person name="Kanesaki Y."/>
            <person name="Higuchi S."/>
            <person name="Fujiwara T."/>
            <person name="Onuma R."/>
            <person name="Era A."/>
            <person name="Ohbayashi R."/>
            <person name="Uzuka A."/>
            <person name="Nozaki H."/>
            <person name="Yoshikawa H."/>
            <person name="Miyagishima S.Y."/>
        </authorList>
    </citation>
    <scope>NUCLEOTIDE SEQUENCE [LARGE SCALE GENOMIC DNA]</scope>
    <source>
        <strain evidence="4 5">NIES-2499</strain>
    </source>
</reference>
<dbReference type="Gene3D" id="3.40.50.10190">
    <property type="entry name" value="BRCT domain"/>
    <property type="match status" value="1"/>
</dbReference>
<dbReference type="InterPro" id="IPR001357">
    <property type="entry name" value="BRCT_dom"/>
</dbReference>
<feature type="compositionally biased region" description="Pro residues" evidence="2">
    <location>
        <begin position="670"/>
        <end position="681"/>
    </location>
</feature>
<dbReference type="InterPro" id="IPR059215">
    <property type="entry name" value="BRCT2_TopBP1-like"/>
</dbReference>
<comment type="caution">
    <text evidence="4">The sequence shown here is derived from an EMBL/GenBank/DDBJ whole genome shotgun (WGS) entry which is preliminary data.</text>
</comment>
<feature type="region of interest" description="Disordered" evidence="2">
    <location>
        <begin position="659"/>
        <end position="692"/>
    </location>
</feature>
<evidence type="ECO:0000256" key="1">
    <source>
        <dbReference type="ARBA" id="ARBA00022737"/>
    </source>
</evidence>
<name>A0A250X6P5_9CHLO</name>
<dbReference type="PROSITE" id="PS50172">
    <property type="entry name" value="BRCT"/>
    <property type="match status" value="1"/>
</dbReference>
<dbReference type="PANTHER" id="PTHR13561">
    <property type="entry name" value="DNA REPLICATION REGULATOR DPB11-RELATED"/>
    <property type="match status" value="1"/>
</dbReference>
<gene>
    <name evidence="4" type="ORF">CEUSTIGMA_g6154.t1</name>
</gene>
<feature type="domain" description="BRCT" evidence="3">
    <location>
        <begin position="10"/>
        <end position="101"/>
    </location>
</feature>
<dbReference type="SUPFAM" id="SSF52113">
    <property type="entry name" value="BRCT domain"/>
    <property type="match status" value="1"/>
</dbReference>
<evidence type="ECO:0000313" key="5">
    <source>
        <dbReference type="Proteomes" id="UP000232323"/>
    </source>
</evidence>
<dbReference type="EMBL" id="BEGY01000035">
    <property type="protein sequence ID" value="GAX78716.1"/>
    <property type="molecule type" value="Genomic_DNA"/>
</dbReference>
<dbReference type="CDD" id="cd17731">
    <property type="entry name" value="BRCT_TopBP1_rpt2_like"/>
    <property type="match status" value="1"/>
</dbReference>
<feature type="compositionally biased region" description="Low complexity" evidence="2">
    <location>
        <begin position="659"/>
        <end position="669"/>
    </location>
</feature>
<dbReference type="GO" id="GO:0007095">
    <property type="term" value="P:mitotic G2 DNA damage checkpoint signaling"/>
    <property type="evidence" value="ECO:0007669"/>
    <property type="project" value="TreeGrafter"/>
</dbReference>
<dbReference type="InterPro" id="IPR036420">
    <property type="entry name" value="BRCT_dom_sf"/>
</dbReference>